<name>A0A4P7CZ38_9BURK</name>
<dbReference type="RefSeq" id="WP_134753477.1">
    <property type="nucleotide sequence ID" value="NZ_CP038149.1"/>
</dbReference>
<keyword evidence="2" id="KW-0472">Membrane</keyword>
<keyword evidence="1" id="KW-0175">Coiled coil</keyword>
<proteinExistence type="predicted"/>
<evidence type="ECO:0000313" key="4">
    <source>
        <dbReference type="Proteomes" id="UP000295727"/>
    </source>
</evidence>
<keyword evidence="2" id="KW-1133">Transmembrane helix</keyword>
<organism evidence="3 4">
    <name type="scientific">Paraburkholderia pallida</name>
    <dbReference type="NCBI Taxonomy" id="2547399"/>
    <lineage>
        <taxon>Bacteria</taxon>
        <taxon>Pseudomonadati</taxon>
        <taxon>Pseudomonadota</taxon>
        <taxon>Betaproteobacteria</taxon>
        <taxon>Burkholderiales</taxon>
        <taxon>Burkholderiaceae</taxon>
        <taxon>Paraburkholderia</taxon>
    </lineage>
</organism>
<dbReference type="Proteomes" id="UP000295727">
    <property type="component" value="Chromosome 2"/>
</dbReference>
<evidence type="ECO:0000313" key="3">
    <source>
        <dbReference type="EMBL" id="QBR00117.1"/>
    </source>
</evidence>
<keyword evidence="4" id="KW-1185">Reference proteome</keyword>
<reference evidence="3 4" key="1">
    <citation type="submission" date="2019-03" db="EMBL/GenBank/DDBJ databases">
        <title>Paraburkholderia sp. 7MH5, isolated from subtropical forest soil.</title>
        <authorList>
            <person name="Gao Z.-H."/>
            <person name="Qiu L.-H."/>
        </authorList>
    </citation>
    <scope>NUCLEOTIDE SEQUENCE [LARGE SCALE GENOMIC DNA]</scope>
    <source>
        <strain evidence="3 4">7MH5</strain>
    </source>
</reference>
<evidence type="ECO:0000256" key="1">
    <source>
        <dbReference type="SAM" id="Coils"/>
    </source>
</evidence>
<feature type="transmembrane region" description="Helical" evidence="2">
    <location>
        <begin position="30"/>
        <end position="53"/>
    </location>
</feature>
<evidence type="ECO:0000256" key="2">
    <source>
        <dbReference type="SAM" id="Phobius"/>
    </source>
</evidence>
<gene>
    <name evidence="3" type="ORF">E1956_23825</name>
</gene>
<sequence length="120" mass="12954">MADLRRSARQRRDAQRAFELQPVRSRAWRWGVALAWTAVAAAAGAGLTAWALYADEGGRCPVVAPDLLQTRLSNAELALEQERAARSALQKAADAAQAEAAKLQAELVFLRGHGARPNAH</sequence>
<dbReference type="KEGG" id="ppai:E1956_23825"/>
<dbReference type="AlphaFoldDB" id="A0A4P7CZ38"/>
<dbReference type="EMBL" id="CP038149">
    <property type="protein sequence ID" value="QBR00117.1"/>
    <property type="molecule type" value="Genomic_DNA"/>
</dbReference>
<feature type="coiled-coil region" evidence="1">
    <location>
        <begin position="72"/>
        <end position="113"/>
    </location>
</feature>
<keyword evidence="2" id="KW-0812">Transmembrane</keyword>
<protein>
    <submittedName>
        <fullName evidence="3">Uncharacterized protein</fullName>
    </submittedName>
</protein>
<accession>A0A4P7CZ38</accession>